<dbReference type="PANTHER" id="PTHR14677:SF40">
    <property type="entry name" value="CDC48-ASSOCIATED UBIQUITIN-LIKE_ZINC FINGER PROTEIN 1"/>
    <property type="match status" value="1"/>
</dbReference>
<dbReference type="GO" id="GO:0008270">
    <property type="term" value="F:zinc ion binding"/>
    <property type="evidence" value="ECO:0007669"/>
    <property type="project" value="UniProtKB-KW"/>
</dbReference>
<protein>
    <submittedName>
        <fullName evidence="6">Expressed protein</fullName>
    </submittedName>
</protein>
<feature type="region of interest" description="Disordered" evidence="4">
    <location>
        <begin position="271"/>
        <end position="303"/>
    </location>
</feature>
<dbReference type="Pfam" id="PF01428">
    <property type="entry name" value="zf-AN1"/>
    <property type="match status" value="2"/>
</dbReference>
<feature type="domain" description="AN1-type" evidence="5">
    <location>
        <begin position="100"/>
        <end position="139"/>
    </location>
</feature>
<evidence type="ECO:0000256" key="2">
    <source>
        <dbReference type="ARBA" id="ARBA00022771"/>
    </source>
</evidence>
<feature type="compositionally biased region" description="Low complexity" evidence="4">
    <location>
        <begin position="140"/>
        <end position="153"/>
    </location>
</feature>
<dbReference type="GO" id="GO:0005737">
    <property type="term" value="C:cytoplasm"/>
    <property type="evidence" value="ECO:0007669"/>
    <property type="project" value="TreeGrafter"/>
</dbReference>
<keyword evidence="1" id="KW-0479">Metal-binding</keyword>
<sequence length="303" mass="33899">MRTLDDQSSSSSSLGNIQEWGSHCSLKSCNTLDFLPIRCESCFKPFCSDHFRPSTKSNETSTHQCQIYTFQQQQQQQQLTTLNNPDSSKLQGFNKRLPICSQNSCKTTLIQPIRCPNCRLDYCPRHRLNSDHSCTHSSISTPPSNSDKPNSSNHFTVLNTRFGSLNPTQLFLKKPSTSLLISSPSDRPLTKTVTDRIKISTASNNVNTNEKRQTTDRSTGLFSKLVDGKRADLELESKRTALEFRAERGILSDRDKLELIELQRQRKTVVVVGSSSGGGKSSKPHKDSLNRTNLRAEDGCIVS</sequence>
<evidence type="ECO:0000259" key="5">
    <source>
        <dbReference type="SMART" id="SM00154"/>
    </source>
</evidence>
<feature type="region of interest" description="Disordered" evidence="4">
    <location>
        <begin position="134"/>
        <end position="155"/>
    </location>
</feature>
<keyword evidence="2" id="KW-0863">Zinc-finger</keyword>
<evidence type="ECO:0000256" key="3">
    <source>
        <dbReference type="ARBA" id="ARBA00022833"/>
    </source>
</evidence>
<keyword evidence="7" id="KW-1185">Reference proteome</keyword>
<dbReference type="PANTHER" id="PTHR14677">
    <property type="entry name" value="ARSENITE INDUCUBLE RNA ASSOCIATED PROTEIN AIP-1-RELATED"/>
    <property type="match status" value="1"/>
</dbReference>
<dbReference type="Proteomes" id="UP001153365">
    <property type="component" value="Unassembled WGS sequence"/>
</dbReference>
<proteinExistence type="predicted"/>
<dbReference type="SUPFAM" id="SSF118310">
    <property type="entry name" value="AN1-like Zinc finger"/>
    <property type="match status" value="2"/>
</dbReference>
<dbReference type="AlphaFoldDB" id="A0AAV0BQE6"/>
<dbReference type="Gene3D" id="4.10.1110.10">
    <property type="entry name" value="AN1-like Zinc finger"/>
    <property type="match status" value="2"/>
</dbReference>
<reference evidence="6" key="1">
    <citation type="submission" date="2022-06" db="EMBL/GenBank/DDBJ databases">
        <authorList>
            <consortium name="SYNGENTA / RWTH Aachen University"/>
        </authorList>
    </citation>
    <scope>NUCLEOTIDE SEQUENCE</scope>
</reference>
<evidence type="ECO:0000256" key="4">
    <source>
        <dbReference type="SAM" id="MobiDB-lite"/>
    </source>
</evidence>
<comment type="caution">
    <text evidence="6">The sequence shown here is derived from an EMBL/GenBank/DDBJ whole genome shotgun (WGS) entry which is preliminary data.</text>
</comment>
<accession>A0AAV0BQE6</accession>
<dbReference type="EMBL" id="CALTRL010006006">
    <property type="protein sequence ID" value="CAH7688728.1"/>
    <property type="molecule type" value="Genomic_DNA"/>
</dbReference>
<name>A0AAV0BQE6_PHAPC</name>
<feature type="domain" description="AN1-type" evidence="5">
    <location>
        <begin position="24"/>
        <end position="70"/>
    </location>
</feature>
<gene>
    <name evidence="6" type="ORF">PPACK8108_LOCUS23730</name>
</gene>
<evidence type="ECO:0000313" key="6">
    <source>
        <dbReference type="EMBL" id="CAH7688728.1"/>
    </source>
</evidence>
<feature type="compositionally biased region" description="Basic and acidic residues" evidence="4">
    <location>
        <begin position="284"/>
        <end position="303"/>
    </location>
</feature>
<dbReference type="InterPro" id="IPR035896">
    <property type="entry name" value="AN1-like_Znf"/>
</dbReference>
<keyword evidence="3" id="KW-0862">Zinc</keyword>
<evidence type="ECO:0000313" key="7">
    <source>
        <dbReference type="Proteomes" id="UP001153365"/>
    </source>
</evidence>
<organism evidence="6 7">
    <name type="scientific">Phakopsora pachyrhizi</name>
    <name type="common">Asian soybean rust disease fungus</name>
    <dbReference type="NCBI Taxonomy" id="170000"/>
    <lineage>
        <taxon>Eukaryota</taxon>
        <taxon>Fungi</taxon>
        <taxon>Dikarya</taxon>
        <taxon>Basidiomycota</taxon>
        <taxon>Pucciniomycotina</taxon>
        <taxon>Pucciniomycetes</taxon>
        <taxon>Pucciniales</taxon>
        <taxon>Phakopsoraceae</taxon>
        <taxon>Phakopsora</taxon>
    </lineage>
</organism>
<dbReference type="SMART" id="SM00154">
    <property type="entry name" value="ZnF_AN1"/>
    <property type="match status" value="2"/>
</dbReference>
<evidence type="ECO:0000256" key="1">
    <source>
        <dbReference type="ARBA" id="ARBA00022723"/>
    </source>
</evidence>
<dbReference type="InterPro" id="IPR000058">
    <property type="entry name" value="Znf_AN1"/>
</dbReference>